<reference evidence="6" key="1">
    <citation type="journal article" date="2019" name="Int. J. Syst. Evol. Microbiol.">
        <title>The Global Catalogue of Microorganisms (GCM) 10K type strain sequencing project: providing services to taxonomists for standard genome sequencing and annotation.</title>
        <authorList>
            <consortium name="The Broad Institute Genomics Platform"/>
            <consortium name="The Broad Institute Genome Sequencing Center for Infectious Disease"/>
            <person name="Wu L."/>
            <person name="Ma J."/>
        </authorList>
    </citation>
    <scope>NUCLEOTIDE SEQUENCE [LARGE SCALE GENOMIC DNA]</scope>
    <source>
        <strain evidence="6">JCM 16026</strain>
    </source>
</reference>
<dbReference type="Proteomes" id="UP001501599">
    <property type="component" value="Unassembled WGS sequence"/>
</dbReference>
<dbReference type="PANTHER" id="PTHR10302">
    <property type="entry name" value="SINGLE-STRANDED DNA-BINDING PROTEIN"/>
    <property type="match status" value="1"/>
</dbReference>
<dbReference type="Gene3D" id="2.40.50.140">
    <property type="entry name" value="Nucleic acid-binding proteins"/>
    <property type="match status" value="1"/>
</dbReference>
<feature type="compositionally biased region" description="Low complexity" evidence="4">
    <location>
        <begin position="121"/>
        <end position="139"/>
    </location>
</feature>
<keyword evidence="1 2" id="KW-0238">DNA-binding</keyword>
<dbReference type="PROSITE" id="PS50935">
    <property type="entry name" value="SSB"/>
    <property type="match status" value="1"/>
</dbReference>
<evidence type="ECO:0000256" key="2">
    <source>
        <dbReference type="PIRNR" id="PIRNR002070"/>
    </source>
</evidence>
<dbReference type="NCBIfam" id="TIGR00621">
    <property type="entry name" value="ssb"/>
    <property type="match status" value="1"/>
</dbReference>
<keyword evidence="6" id="KW-1185">Reference proteome</keyword>
<evidence type="ECO:0000313" key="5">
    <source>
        <dbReference type="EMBL" id="GAA2172732.1"/>
    </source>
</evidence>
<sequence length="169" mass="17552">MTDRITIEGTAGSTPQLRTIPSGRQVANLRVASTLRRQDPATGQWSDAGTNWYSVAVWGDLAAHVVDSIRQGDPVLVTGRLRIATWGDGERPGTTVEIDADAIGHSLRFGTTSFQRRSRAAAETAEAPAAPGNGAPEPAVDAQGWAAPGAGATSEAQPVLVGADVEPPF</sequence>
<dbReference type="InterPro" id="IPR000424">
    <property type="entry name" value="Primosome_PriB/ssb"/>
</dbReference>
<dbReference type="PANTHER" id="PTHR10302:SF0">
    <property type="entry name" value="SINGLE-STRANDED DNA-BINDING PROTEIN, MITOCHONDRIAL"/>
    <property type="match status" value="1"/>
</dbReference>
<dbReference type="SUPFAM" id="SSF50249">
    <property type="entry name" value="Nucleic acid-binding proteins"/>
    <property type="match status" value="1"/>
</dbReference>
<protein>
    <recommendedName>
        <fullName evidence="2 3">Single-stranded DNA-binding protein</fullName>
    </recommendedName>
</protein>
<dbReference type="GO" id="GO:0003677">
    <property type="term" value="F:DNA binding"/>
    <property type="evidence" value="ECO:0007669"/>
    <property type="project" value="UniProtKB-KW"/>
</dbReference>
<comment type="caution">
    <text evidence="5">The sequence shown here is derived from an EMBL/GenBank/DDBJ whole genome shotgun (WGS) entry which is preliminary data.</text>
</comment>
<dbReference type="InterPro" id="IPR011344">
    <property type="entry name" value="ssDNA-bd"/>
</dbReference>
<evidence type="ECO:0000313" key="6">
    <source>
        <dbReference type="Proteomes" id="UP001501599"/>
    </source>
</evidence>
<evidence type="ECO:0000256" key="4">
    <source>
        <dbReference type="SAM" id="MobiDB-lite"/>
    </source>
</evidence>
<dbReference type="RefSeq" id="WP_344341485.1">
    <property type="nucleotide sequence ID" value="NZ_BAAAQT010000005.1"/>
</dbReference>
<dbReference type="Pfam" id="PF00436">
    <property type="entry name" value="SSB"/>
    <property type="match status" value="1"/>
</dbReference>
<proteinExistence type="predicted"/>
<organism evidence="5 6">
    <name type="scientific">Agrococcus versicolor</name>
    <dbReference type="NCBI Taxonomy" id="501482"/>
    <lineage>
        <taxon>Bacteria</taxon>
        <taxon>Bacillati</taxon>
        <taxon>Actinomycetota</taxon>
        <taxon>Actinomycetes</taxon>
        <taxon>Micrococcales</taxon>
        <taxon>Microbacteriaceae</taxon>
        <taxon>Agrococcus</taxon>
    </lineage>
</organism>
<evidence type="ECO:0000256" key="1">
    <source>
        <dbReference type="ARBA" id="ARBA00023125"/>
    </source>
</evidence>
<dbReference type="EMBL" id="BAAAQT010000005">
    <property type="protein sequence ID" value="GAA2172732.1"/>
    <property type="molecule type" value="Genomic_DNA"/>
</dbReference>
<dbReference type="CDD" id="cd04496">
    <property type="entry name" value="SSB_OBF"/>
    <property type="match status" value="1"/>
</dbReference>
<name>A0ABP5MDN5_9MICO</name>
<evidence type="ECO:0000256" key="3">
    <source>
        <dbReference type="RuleBase" id="RU000524"/>
    </source>
</evidence>
<accession>A0ABP5MDN5</accession>
<feature type="region of interest" description="Disordered" evidence="4">
    <location>
        <begin position="114"/>
        <end position="169"/>
    </location>
</feature>
<gene>
    <name evidence="5" type="ORF">GCM10009846_11840</name>
</gene>
<dbReference type="PIRSF" id="PIRSF002070">
    <property type="entry name" value="SSB"/>
    <property type="match status" value="1"/>
</dbReference>
<dbReference type="InterPro" id="IPR012340">
    <property type="entry name" value="NA-bd_OB-fold"/>
</dbReference>